<sequence length="364" mass="41935">MHTEMNIAPTDFAQLAQSRFAFDPNSLESPPNCFIFGLYTLASIEAPLPSIAKLFAEHSFSFRPEHHSHPALIHPETRFARFEFFRDQTGPYLDVHARHVDGKMADLLRERCGLDIEVIPFTEFAALLEYIGDRFSRQRPVLCDFDMGYIPSRYQYQLIRGYEHIVFLTRYCPAQNRFLLSDQDVQDDPVAMQDVSACFDGMLNLKGVFNCYQVKRVGVPSPHLSMAEIRQDVVENVAYLTTGQNDAGMAAVNHYLEGMAQVKALNQPFYIFGHWIFLTQRKLQVRWCELARQTLTTPAQRAALANLQHHLRRLADKWGEFTMLDHLSRSTQRVTPAQVAQRCIEAARLELESPRYWLALYETL</sequence>
<evidence type="ECO:0000313" key="1">
    <source>
        <dbReference type="EMBL" id="UTV26930.1"/>
    </source>
</evidence>
<protein>
    <recommendedName>
        <fullName evidence="3">Butirosin biosynthesis protein H N-terminal domain-containing protein</fullName>
    </recommendedName>
</protein>
<accession>A0ABY5GCI3</accession>
<proteinExistence type="predicted"/>
<keyword evidence="2" id="KW-1185">Reference proteome</keyword>
<dbReference type="Proteomes" id="UP001057998">
    <property type="component" value="Chromosome 1"/>
</dbReference>
<reference evidence="1" key="1">
    <citation type="submission" date="2022-07" db="EMBL/GenBank/DDBJ databases">
        <title>Genome sequencing of Photobacterium atrarenae GJH2-4.</title>
        <authorList>
            <person name="Park S.-J."/>
        </authorList>
    </citation>
    <scope>NUCLEOTIDE SEQUENCE</scope>
    <source>
        <strain evidence="1">GJH2-4</strain>
    </source>
</reference>
<gene>
    <name evidence="1" type="ORF">NNL38_11295</name>
</gene>
<name>A0ABY5GCI3_9GAMM</name>
<evidence type="ECO:0008006" key="3">
    <source>
        <dbReference type="Google" id="ProtNLM"/>
    </source>
</evidence>
<evidence type="ECO:0000313" key="2">
    <source>
        <dbReference type="Proteomes" id="UP001057998"/>
    </source>
</evidence>
<dbReference type="RefSeq" id="WP_255388140.1">
    <property type="nucleotide sequence ID" value="NZ_CP101508.1"/>
</dbReference>
<dbReference type="EMBL" id="CP101508">
    <property type="protein sequence ID" value="UTV26930.1"/>
    <property type="molecule type" value="Genomic_DNA"/>
</dbReference>
<organism evidence="1 2">
    <name type="scientific">Photobacterium atrarenae</name>
    <dbReference type="NCBI Taxonomy" id="865757"/>
    <lineage>
        <taxon>Bacteria</taxon>
        <taxon>Pseudomonadati</taxon>
        <taxon>Pseudomonadota</taxon>
        <taxon>Gammaproteobacteria</taxon>
        <taxon>Vibrionales</taxon>
        <taxon>Vibrionaceae</taxon>
        <taxon>Photobacterium</taxon>
    </lineage>
</organism>